<keyword evidence="1" id="KW-0472">Membrane</keyword>
<evidence type="ECO:0000313" key="2">
    <source>
        <dbReference type="EMBL" id="TCP31584.1"/>
    </source>
</evidence>
<dbReference type="Proteomes" id="UP000295416">
    <property type="component" value="Unassembled WGS sequence"/>
</dbReference>
<feature type="transmembrane region" description="Helical" evidence="1">
    <location>
        <begin position="6"/>
        <end position="27"/>
    </location>
</feature>
<reference evidence="2 3" key="1">
    <citation type="submission" date="2019-03" db="EMBL/GenBank/DDBJ databases">
        <title>Genomic Encyclopedia of Type Strains, Phase IV (KMG-IV): sequencing the most valuable type-strain genomes for metagenomic binning, comparative biology and taxonomic classification.</title>
        <authorList>
            <person name="Goeker M."/>
        </authorList>
    </citation>
    <scope>NUCLEOTIDE SEQUENCE [LARGE SCALE GENOMIC DNA]</scope>
    <source>
        <strain evidence="2 3">DSM 19377</strain>
    </source>
</reference>
<evidence type="ECO:0000313" key="3">
    <source>
        <dbReference type="Proteomes" id="UP000295416"/>
    </source>
</evidence>
<keyword evidence="3" id="KW-1185">Reference proteome</keyword>
<protein>
    <submittedName>
        <fullName evidence="2">Uncharacterized protein</fullName>
    </submittedName>
</protein>
<gene>
    <name evidence="2" type="ORF">EV207_10273</name>
</gene>
<dbReference type="AlphaFoldDB" id="A0A4R2PBA1"/>
<proteinExistence type="predicted"/>
<dbReference type="RefSeq" id="WP_132743132.1">
    <property type="nucleotide sequence ID" value="NZ_SLXK01000002.1"/>
</dbReference>
<keyword evidence="1" id="KW-1133">Transmembrane helix</keyword>
<dbReference type="EMBL" id="SLXK01000002">
    <property type="protein sequence ID" value="TCP31584.1"/>
    <property type="molecule type" value="Genomic_DNA"/>
</dbReference>
<comment type="caution">
    <text evidence="2">The sequence shown here is derived from an EMBL/GenBank/DDBJ whole genome shotgun (WGS) entry which is preliminary data.</text>
</comment>
<evidence type="ECO:0000256" key="1">
    <source>
        <dbReference type="SAM" id="Phobius"/>
    </source>
</evidence>
<organism evidence="2 3">
    <name type="scientific">Scopulibacillus darangshiensis</name>
    <dbReference type="NCBI Taxonomy" id="442528"/>
    <lineage>
        <taxon>Bacteria</taxon>
        <taxon>Bacillati</taxon>
        <taxon>Bacillota</taxon>
        <taxon>Bacilli</taxon>
        <taxon>Bacillales</taxon>
        <taxon>Sporolactobacillaceae</taxon>
        <taxon>Scopulibacillus</taxon>
    </lineage>
</organism>
<accession>A0A4R2PBA1</accession>
<name>A0A4R2PBA1_9BACL</name>
<sequence length="65" mass="7403">MSKKLYKNIVLLIIISSFVLSLTLTLLHTDNRYSKKKDIIPDSPAKYLTVKKDIIPNSPSNMNLL</sequence>
<keyword evidence="1" id="KW-0812">Transmembrane</keyword>